<keyword evidence="5 7" id="KW-1133">Transmembrane helix</keyword>
<reference evidence="9 10" key="1">
    <citation type="submission" date="2016-02" db="EMBL/GenBank/DDBJ databases">
        <title>Complete genome sequence and transcriptome regulation of the pentose utilising yeast Sugiyamaella lignohabitans.</title>
        <authorList>
            <person name="Bellasio M."/>
            <person name="Peymann A."/>
            <person name="Valli M."/>
            <person name="Sipitzky M."/>
            <person name="Graf A."/>
            <person name="Sauer M."/>
            <person name="Marx H."/>
            <person name="Mattanovich D."/>
        </authorList>
    </citation>
    <scope>NUCLEOTIDE SEQUENCE [LARGE SCALE GENOMIC DNA]</scope>
    <source>
        <strain evidence="9 10">CBS 10342</strain>
    </source>
</reference>
<dbReference type="Pfam" id="PF00083">
    <property type="entry name" value="Sugar_tr"/>
    <property type="match status" value="1"/>
</dbReference>
<dbReference type="PANTHER" id="PTHR48022:SF28">
    <property type="entry name" value="MAJOR FACILITATOR SUPERFAMILY (MFS) PROFILE DOMAIN-CONTAINING PROTEIN-RELATED"/>
    <property type="match status" value="1"/>
</dbReference>
<gene>
    <name evidence="9" type="primary">STL1</name>
    <name evidence="9" type="ORF">AWJ20_3548</name>
</gene>
<evidence type="ECO:0000256" key="1">
    <source>
        <dbReference type="ARBA" id="ARBA00004141"/>
    </source>
</evidence>
<keyword evidence="3" id="KW-0813">Transport</keyword>
<feature type="transmembrane region" description="Helical" evidence="7">
    <location>
        <begin position="6"/>
        <end position="24"/>
    </location>
</feature>
<name>A0A167FZI1_9ASCO</name>
<dbReference type="SUPFAM" id="SSF103473">
    <property type="entry name" value="MFS general substrate transporter"/>
    <property type="match status" value="1"/>
</dbReference>
<feature type="domain" description="Major facilitator superfamily (MFS) profile" evidence="8">
    <location>
        <begin position="1"/>
        <end position="156"/>
    </location>
</feature>
<dbReference type="GO" id="GO:0016020">
    <property type="term" value="C:membrane"/>
    <property type="evidence" value="ECO:0007669"/>
    <property type="project" value="UniProtKB-SubCell"/>
</dbReference>
<proteinExistence type="inferred from homology"/>
<dbReference type="KEGG" id="slb:AWJ20_3548"/>
<sequence length="202" mass="22725">MSSLMSGILNIWFFAFSFVPWFLIDRVGRKPLFLIGTAGQMIAFIISAGMVFKVNQDPEGNRNFAIVAATMLFVFLGAFTFGMQATVWVYPTEIIPLRLRSKGTAISTASNWIFNFLVVEIAPSAVQNIGFKAYIIFAVFNFVFLFIVYFYFKETKGLSLEAVDALYAKKGALESHNFAVLESGKMEKDTHEEFIETVPETE</sequence>
<evidence type="ECO:0000256" key="5">
    <source>
        <dbReference type="ARBA" id="ARBA00022989"/>
    </source>
</evidence>
<dbReference type="EMBL" id="CP014503">
    <property type="protein sequence ID" value="ANB15904.1"/>
    <property type="molecule type" value="Genomic_DNA"/>
</dbReference>
<evidence type="ECO:0000313" key="10">
    <source>
        <dbReference type="Proteomes" id="UP000189580"/>
    </source>
</evidence>
<dbReference type="GO" id="GO:0005351">
    <property type="term" value="F:carbohydrate:proton symporter activity"/>
    <property type="evidence" value="ECO:0007669"/>
    <property type="project" value="TreeGrafter"/>
</dbReference>
<dbReference type="GeneID" id="30035582"/>
<dbReference type="AlphaFoldDB" id="A0A167FZI1"/>
<evidence type="ECO:0000256" key="4">
    <source>
        <dbReference type="ARBA" id="ARBA00022692"/>
    </source>
</evidence>
<dbReference type="Gene3D" id="1.20.1250.20">
    <property type="entry name" value="MFS general substrate transporter like domains"/>
    <property type="match status" value="1"/>
</dbReference>
<dbReference type="PROSITE" id="PS50850">
    <property type="entry name" value="MFS"/>
    <property type="match status" value="1"/>
</dbReference>
<comment type="similarity">
    <text evidence="2">Belongs to the major facilitator superfamily. Sugar transporter (TC 2.A.1.1) family.</text>
</comment>
<evidence type="ECO:0000256" key="6">
    <source>
        <dbReference type="ARBA" id="ARBA00023136"/>
    </source>
</evidence>
<dbReference type="InterPro" id="IPR036259">
    <property type="entry name" value="MFS_trans_sf"/>
</dbReference>
<dbReference type="RefSeq" id="XP_018738381.1">
    <property type="nucleotide sequence ID" value="XM_018880574.1"/>
</dbReference>
<dbReference type="InterPro" id="IPR005828">
    <property type="entry name" value="MFS_sugar_transport-like"/>
</dbReference>
<organism evidence="9 10">
    <name type="scientific">Sugiyamaella lignohabitans</name>
    <dbReference type="NCBI Taxonomy" id="796027"/>
    <lineage>
        <taxon>Eukaryota</taxon>
        <taxon>Fungi</taxon>
        <taxon>Dikarya</taxon>
        <taxon>Ascomycota</taxon>
        <taxon>Saccharomycotina</taxon>
        <taxon>Dipodascomycetes</taxon>
        <taxon>Dipodascales</taxon>
        <taxon>Trichomonascaceae</taxon>
        <taxon>Sugiyamaella</taxon>
    </lineage>
</organism>
<evidence type="ECO:0000256" key="2">
    <source>
        <dbReference type="ARBA" id="ARBA00010992"/>
    </source>
</evidence>
<dbReference type="InterPro" id="IPR050360">
    <property type="entry name" value="MFS_Sugar_Transporters"/>
</dbReference>
<evidence type="ECO:0000256" key="7">
    <source>
        <dbReference type="SAM" id="Phobius"/>
    </source>
</evidence>
<accession>A0A167FZI1</accession>
<protein>
    <submittedName>
        <fullName evidence="9">Glucose-inactivated glycerol proton symporter STL1</fullName>
    </submittedName>
</protein>
<keyword evidence="4 7" id="KW-0812">Transmembrane</keyword>
<comment type="subcellular location">
    <subcellularLocation>
        <location evidence="1">Membrane</location>
        <topology evidence="1">Multi-pass membrane protein</topology>
    </subcellularLocation>
</comment>
<evidence type="ECO:0000256" key="3">
    <source>
        <dbReference type="ARBA" id="ARBA00022448"/>
    </source>
</evidence>
<dbReference type="Proteomes" id="UP000189580">
    <property type="component" value="Chromosome b"/>
</dbReference>
<feature type="transmembrane region" description="Helical" evidence="7">
    <location>
        <begin position="64"/>
        <end position="91"/>
    </location>
</feature>
<dbReference type="OrthoDB" id="6612291at2759"/>
<feature type="transmembrane region" description="Helical" evidence="7">
    <location>
        <begin position="31"/>
        <end position="52"/>
    </location>
</feature>
<feature type="transmembrane region" description="Helical" evidence="7">
    <location>
        <begin position="134"/>
        <end position="152"/>
    </location>
</feature>
<evidence type="ECO:0000313" key="9">
    <source>
        <dbReference type="EMBL" id="ANB15904.1"/>
    </source>
</evidence>
<evidence type="ECO:0000259" key="8">
    <source>
        <dbReference type="PROSITE" id="PS50850"/>
    </source>
</evidence>
<keyword evidence="10" id="KW-1185">Reference proteome</keyword>
<dbReference type="PANTHER" id="PTHR48022">
    <property type="entry name" value="PLASTIDIC GLUCOSE TRANSPORTER 4"/>
    <property type="match status" value="1"/>
</dbReference>
<dbReference type="InterPro" id="IPR020846">
    <property type="entry name" value="MFS_dom"/>
</dbReference>
<keyword evidence="6 7" id="KW-0472">Membrane</keyword>